<evidence type="ECO:0000259" key="1">
    <source>
        <dbReference type="Pfam" id="PF01243"/>
    </source>
</evidence>
<reference evidence="3" key="1">
    <citation type="submission" date="2016-01" db="EMBL/GenBank/DDBJ databases">
        <authorList>
            <person name="Mitreva M."/>
            <person name="Pepin K.H."/>
            <person name="Mihindukulasuriya K.A."/>
            <person name="Fulton R."/>
            <person name="Fronick C."/>
            <person name="O'Laughlin M."/>
            <person name="Miner T."/>
            <person name="Herter B."/>
            <person name="Rosa B.A."/>
            <person name="Cordes M."/>
            <person name="Tomlinson C."/>
            <person name="Wollam A."/>
            <person name="Palsikar V.B."/>
            <person name="Mardis E.R."/>
            <person name="Wilson R.K."/>
        </authorList>
    </citation>
    <scope>NUCLEOTIDE SEQUENCE [LARGE SCALE GENOMIC DNA]</scope>
    <source>
        <strain evidence="3">DNF00019</strain>
    </source>
</reference>
<dbReference type="Pfam" id="PF01243">
    <property type="entry name" value="PNPOx_N"/>
    <property type="match status" value="1"/>
</dbReference>
<dbReference type="InterPro" id="IPR012349">
    <property type="entry name" value="Split_barrel_FMN-bd"/>
</dbReference>
<dbReference type="Gene3D" id="2.30.110.10">
    <property type="entry name" value="Electron Transport, Fmn-binding Protein, Chain A"/>
    <property type="match status" value="1"/>
</dbReference>
<protein>
    <submittedName>
        <fullName evidence="2">Pyridoxamine 5'-phosphate oxidase family protein</fullName>
    </submittedName>
</protein>
<evidence type="ECO:0000313" key="3">
    <source>
        <dbReference type="Proteomes" id="UP000070675"/>
    </source>
</evidence>
<feature type="domain" description="Pyridoxamine 5'-phosphate oxidase N-terminal" evidence="1">
    <location>
        <begin position="31"/>
        <end position="145"/>
    </location>
</feature>
<organism evidence="2 3">
    <name type="scientific">Atopobium deltae</name>
    <dbReference type="NCBI Taxonomy" id="1393034"/>
    <lineage>
        <taxon>Bacteria</taxon>
        <taxon>Bacillati</taxon>
        <taxon>Actinomycetota</taxon>
        <taxon>Coriobacteriia</taxon>
        <taxon>Coriobacteriales</taxon>
        <taxon>Atopobiaceae</taxon>
        <taxon>Atopobium</taxon>
    </lineage>
</organism>
<dbReference type="PATRIC" id="fig|1393034.3.peg.211"/>
<dbReference type="SUPFAM" id="SSF50475">
    <property type="entry name" value="FMN-binding split barrel"/>
    <property type="match status" value="1"/>
</dbReference>
<comment type="caution">
    <text evidence="2">The sequence shown here is derived from an EMBL/GenBank/DDBJ whole genome shotgun (WGS) entry which is preliminary data.</text>
</comment>
<dbReference type="EMBL" id="LSCR01000002">
    <property type="protein sequence ID" value="KXB35564.1"/>
    <property type="molecule type" value="Genomic_DNA"/>
</dbReference>
<dbReference type="PANTHER" id="PTHR40660">
    <property type="entry name" value="5'-PHOSPHATE OXIDASE PUTATIVE DOMAIN-CONTAINING PROTEIN-RELATED"/>
    <property type="match status" value="1"/>
</dbReference>
<name>A0A133XXC9_9ACTN</name>
<proteinExistence type="predicted"/>
<accession>A0A133XXC9</accession>
<dbReference type="PANTHER" id="PTHR40660:SF1">
    <property type="entry name" value="5'-PHOSPHATE OXIDASE PUTATIVE DOMAIN-CONTAINING PROTEIN-RELATED"/>
    <property type="match status" value="1"/>
</dbReference>
<keyword evidence="3" id="KW-1185">Reference proteome</keyword>
<gene>
    <name evidence="2" type="ORF">HMPREF3192_00215</name>
</gene>
<dbReference type="Proteomes" id="UP000070675">
    <property type="component" value="Unassembled WGS sequence"/>
</dbReference>
<dbReference type="AlphaFoldDB" id="A0A133XXC9"/>
<dbReference type="InterPro" id="IPR011576">
    <property type="entry name" value="Pyridox_Oxase_N"/>
</dbReference>
<evidence type="ECO:0000313" key="2">
    <source>
        <dbReference type="EMBL" id="KXB35564.1"/>
    </source>
</evidence>
<sequence>MRKNKTIIGYIQSVLQGVFVNKSKGAYSMKLTKEMQEVIGDELAWIATVNNDGTPDLGPKRTMRVLDDEHLIFCENTDGQHHANIKANGKIVVGVAKRFDNVGFRFVGKATSYTDSEHMELAKEKAGVMPKAAAIIIDIEKIYTLNSGPLAGKPVEE</sequence>